<organism evidence="2 3">
    <name type="scientific">Sphaeroforma arctica JP610</name>
    <dbReference type="NCBI Taxonomy" id="667725"/>
    <lineage>
        <taxon>Eukaryota</taxon>
        <taxon>Ichthyosporea</taxon>
        <taxon>Ichthyophonida</taxon>
        <taxon>Sphaeroforma</taxon>
    </lineage>
</organism>
<evidence type="ECO:0000313" key="3">
    <source>
        <dbReference type="Proteomes" id="UP000054560"/>
    </source>
</evidence>
<dbReference type="EMBL" id="KQ242621">
    <property type="protein sequence ID" value="KNC77829.1"/>
    <property type="molecule type" value="Genomic_DNA"/>
</dbReference>
<dbReference type="AlphaFoldDB" id="A0A0L0FM19"/>
<dbReference type="Proteomes" id="UP000054560">
    <property type="component" value="Unassembled WGS sequence"/>
</dbReference>
<proteinExistence type="predicted"/>
<evidence type="ECO:0000256" key="1">
    <source>
        <dbReference type="SAM" id="MobiDB-lite"/>
    </source>
</evidence>
<sequence>MNGVTESHSQAKVAEIEDSDDVNSDATPTSVPMYSKVQRTCLELYHRFRAADPKCFDFADVDTICFSAAPTVALSLLQHKVITPRNETDDTIARWSQSGKTVLASDPLVVQLRAASVCAVESLATRTKIPRYEISHFLSEQHRKSKGSFRINAIPCRDTFAW</sequence>
<protein>
    <submittedName>
        <fullName evidence="2">Uncharacterized protein</fullName>
    </submittedName>
</protein>
<feature type="compositionally biased region" description="Polar residues" evidence="1">
    <location>
        <begin position="1"/>
        <end position="10"/>
    </location>
</feature>
<keyword evidence="3" id="KW-1185">Reference proteome</keyword>
<dbReference type="GeneID" id="25910228"/>
<reference evidence="2 3" key="1">
    <citation type="submission" date="2011-02" db="EMBL/GenBank/DDBJ databases">
        <title>The Genome Sequence of Sphaeroforma arctica JP610.</title>
        <authorList>
            <consortium name="The Broad Institute Genome Sequencing Platform"/>
            <person name="Russ C."/>
            <person name="Cuomo C."/>
            <person name="Young S.K."/>
            <person name="Zeng Q."/>
            <person name="Gargeya S."/>
            <person name="Alvarado L."/>
            <person name="Berlin A."/>
            <person name="Chapman S.B."/>
            <person name="Chen Z."/>
            <person name="Freedman E."/>
            <person name="Gellesch M."/>
            <person name="Goldberg J."/>
            <person name="Griggs A."/>
            <person name="Gujja S."/>
            <person name="Heilman E."/>
            <person name="Heiman D."/>
            <person name="Howarth C."/>
            <person name="Mehta T."/>
            <person name="Neiman D."/>
            <person name="Pearson M."/>
            <person name="Roberts A."/>
            <person name="Saif S."/>
            <person name="Shea T."/>
            <person name="Shenoy N."/>
            <person name="Sisk P."/>
            <person name="Stolte C."/>
            <person name="Sykes S."/>
            <person name="White J."/>
            <person name="Yandava C."/>
            <person name="Burger G."/>
            <person name="Gray M.W."/>
            <person name="Holland P.W.H."/>
            <person name="King N."/>
            <person name="Lang F.B.F."/>
            <person name="Roger A.J."/>
            <person name="Ruiz-Trillo I."/>
            <person name="Haas B."/>
            <person name="Nusbaum C."/>
            <person name="Birren B."/>
        </authorList>
    </citation>
    <scope>NUCLEOTIDE SEQUENCE [LARGE SCALE GENOMIC DNA]</scope>
    <source>
        <strain evidence="2 3">JP610</strain>
    </source>
</reference>
<accession>A0A0L0FM19</accession>
<feature type="region of interest" description="Disordered" evidence="1">
    <location>
        <begin position="1"/>
        <end position="30"/>
    </location>
</feature>
<dbReference type="RefSeq" id="XP_014151731.1">
    <property type="nucleotide sequence ID" value="XM_014296256.1"/>
</dbReference>
<evidence type="ECO:0000313" key="2">
    <source>
        <dbReference type="EMBL" id="KNC77829.1"/>
    </source>
</evidence>
<name>A0A0L0FM19_9EUKA</name>
<gene>
    <name evidence="2" type="ORF">SARC_09724</name>
</gene>